<dbReference type="AlphaFoldDB" id="A0A0N1PBU6"/>
<feature type="transmembrane region" description="Helical" evidence="2">
    <location>
        <begin position="428"/>
        <end position="445"/>
    </location>
</feature>
<dbReference type="OMA" id="INKETVM"/>
<reference evidence="3 4" key="1">
    <citation type="journal article" date="2015" name="PLoS Pathog.">
        <title>Leptomonas seymouri: Adaptations to the Dixenous Life Cycle Analyzed by Genome Sequencing, Transcriptome Profiling and Co-infection with Leishmania donovani.</title>
        <authorList>
            <person name="Kraeva N."/>
            <person name="Butenko A."/>
            <person name="Hlavacova J."/>
            <person name="Kostygov A."/>
            <person name="Myskova J."/>
            <person name="Grybchuk D."/>
            <person name="Lestinova T."/>
            <person name="Votypka J."/>
            <person name="Volf P."/>
            <person name="Opperdoes F."/>
            <person name="Flegontov P."/>
            <person name="Lukes J."/>
            <person name="Yurchenko V."/>
        </authorList>
    </citation>
    <scope>NUCLEOTIDE SEQUENCE [LARGE SCALE GENOMIC DNA]</scope>
    <source>
        <strain evidence="3 4">ATCC 30220</strain>
    </source>
</reference>
<organism evidence="3 4">
    <name type="scientific">Leptomonas seymouri</name>
    <dbReference type="NCBI Taxonomy" id="5684"/>
    <lineage>
        <taxon>Eukaryota</taxon>
        <taxon>Discoba</taxon>
        <taxon>Euglenozoa</taxon>
        <taxon>Kinetoplastea</taxon>
        <taxon>Metakinetoplastina</taxon>
        <taxon>Trypanosomatida</taxon>
        <taxon>Trypanosomatidae</taxon>
        <taxon>Leishmaniinae</taxon>
        <taxon>Leptomonas</taxon>
    </lineage>
</organism>
<evidence type="ECO:0000256" key="2">
    <source>
        <dbReference type="SAM" id="Phobius"/>
    </source>
</evidence>
<dbReference type="VEuPathDB" id="TriTrypDB:Lsey_0158_0180"/>
<keyword evidence="4" id="KW-1185">Reference proteome</keyword>
<protein>
    <submittedName>
        <fullName evidence="3">Uncharacterized protein</fullName>
    </submittedName>
</protein>
<dbReference type="Proteomes" id="UP000038009">
    <property type="component" value="Unassembled WGS sequence"/>
</dbReference>
<keyword evidence="2" id="KW-0812">Transmembrane</keyword>
<proteinExistence type="predicted"/>
<feature type="transmembrane region" description="Helical" evidence="2">
    <location>
        <begin position="598"/>
        <end position="622"/>
    </location>
</feature>
<feature type="compositionally biased region" description="Basic and acidic residues" evidence="1">
    <location>
        <begin position="169"/>
        <end position="196"/>
    </location>
</feature>
<feature type="region of interest" description="Disordered" evidence="1">
    <location>
        <begin position="13"/>
        <end position="84"/>
    </location>
</feature>
<keyword evidence="2" id="KW-1133">Transmembrane helix</keyword>
<comment type="caution">
    <text evidence="3">The sequence shown here is derived from an EMBL/GenBank/DDBJ whole genome shotgun (WGS) entry which is preliminary data.</text>
</comment>
<keyword evidence="2" id="KW-0472">Membrane</keyword>
<feature type="region of interest" description="Disordered" evidence="1">
    <location>
        <begin position="168"/>
        <end position="249"/>
    </location>
</feature>
<feature type="transmembrane region" description="Helical" evidence="2">
    <location>
        <begin position="498"/>
        <end position="522"/>
    </location>
</feature>
<feature type="transmembrane region" description="Helical" evidence="2">
    <location>
        <begin position="465"/>
        <end position="486"/>
    </location>
</feature>
<dbReference type="EMBL" id="LJSK01000158">
    <property type="protein sequence ID" value="KPI85933.1"/>
    <property type="molecule type" value="Genomic_DNA"/>
</dbReference>
<dbReference type="OrthoDB" id="264567at2759"/>
<evidence type="ECO:0000313" key="4">
    <source>
        <dbReference type="Proteomes" id="UP000038009"/>
    </source>
</evidence>
<evidence type="ECO:0000313" key="3">
    <source>
        <dbReference type="EMBL" id="KPI85933.1"/>
    </source>
</evidence>
<feature type="compositionally biased region" description="Polar residues" evidence="1">
    <location>
        <begin position="28"/>
        <end position="39"/>
    </location>
</feature>
<evidence type="ECO:0000256" key="1">
    <source>
        <dbReference type="SAM" id="MobiDB-lite"/>
    </source>
</evidence>
<feature type="compositionally biased region" description="Basic and acidic residues" evidence="1">
    <location>
        <begin position="218"/>
        <end position="229"/>
    </location>
</feature>
<sequence length="632" mass="70986">MLPVAHVANITIADTDASQPPPHAGNRATLSSTNMQSATGAAAGEPQPDRNSNSGPETRHVQQPSQDETHPQPPRTEEEQEPPIEDLVNKTVFHVNKPIENLPLISPPELKLIGRCVTFKGDTVVDGEATSFYYEGLVGTINKETVMLIHVHRYTEEDFQLHKLQLRHHNSDNQADGKGEEQETMEGYRRSSRDDAGDFATGIEGSLNAGEGPPAATAREEREAHRHITDSASDGGSIRAHGSDFDMDDTVGASQMEEAQLLNDVGETHAEATTRVRNRMRGHHGSMGPIPYVTFSRSRIQCVEFGVDPRSSFYSIFHDPTKLHFDMQCLRMFVRRYLIHTSQKNNPRMVPLRAFVSCRCNCPNLDDELLVQTAKEELAHLIKIDREVKRAKKRKEQGRRNVLRAYRAPNGLFRSTGVLYLTHLPRQTFTIGVMELIVILGVLAYEVVNNSSAELSVIAPYVMRVYPYVFATVIMSLLATGSTLLHAVRMSLPINGHIFLIAIRGLFTLGAVACAVMTMIVASEMSNLNRWQSFYQTELTQERLCYFYGSHRCSGISESCVTAFNSTECQCPEYTSPTQFFPYTCDVQIVLLIHRATIPLVCMSFLVFVIYMFDGYLYLRLFHLARLLERRM</sequence>
<gene>
    <name evidence="3" type="ORF">ABL78_5017</name>
</gene>
<name>A0A0N1PBU6_LEPSE</name>
<accession>A0A0N1PBU6</accession>
<feature type="compositionally biased region" description="Polar residues" evidence="1">
    <location>
        <begin position="49"/>
        <end position="66"/>
    </location>
</feature>